<dbReference type="EMBL" id="JBHSPU010000011">
    <property type="protein sequence ID" value="MFC5913956.1"/>
    <property type="molecule type" value="Genomic_DNA"/>
</dbReference>
<dbReference type="InterPro" id="IPR047187">
    <property type="entry name" value="SF1_C_Upf1"/>
</dbReference>
<dbReference type="Pfam" id="PF13091">
    <property type="entry name" value="PLDc_2"/>
    <property type="match status" value="1"/>
</dbReference>
<dbReference type="CDD" id="cd18808">
    <property type="entry name" value="SF1_C_Upf1"/>
    <property type="match status" value="1"/>
</dbReference>
<keyword evidence="4" id="KW-0347">Helicase</keyword>
<comment type="similarity">
    <text evidence="1">Belongs to the DNA2/NAM7 helicase family.</text>
</comment>
<keyword evidence="6" id="KW-0175">Coiled coil</keyword>
<accession>A0ABW1GKW0</accession>
<evidence type="ECO:0000256" key="6">
    <source>
        <dbReference type="SAM" id="Coils"/>
    </source>
</evidence>
<feature type="domain" description="PLD phosphodiesterase" evidence="8">
    <location>
        <begin position="873"/>
        <end position="900"/>
    </location>
</feature>
<gene>
    <name evidence="9" type="ORF">ACFP1B_11020</name>
</gene>
<proteinExistence type="inferred from homology"/>
<organism evidence="9 10">
    <name type="scientific">Streptomyces pulveraceus</name>
    <dbReference type="NCBI Taxonomy" id="68258"/>
    <lineage>
        <taxon>Bacteria</taxon>
        <taxon>Bacillati</taxon>
        <taxon>Actinomycetota</taxon>
        <taxon>Actinomycetes</taxon>
        <taxon>Kitasatosporales</taxon>
        <taxon>Streptomycetaceae</taxon>
        <taxon>Streptomyces</taxon>
    </lineage>
</organism>
<keyword evidence="3" id="KW-0378">Hydrolase</keyword>
<dbReference type="InterPro" id="IPR027417">
    <property type="entry name" value="P-loop_NTPase"/>
</dbReference>
<dbReference type="Gene3D" id="3.40.50.300">
    <property type="entry name" value="P-loop containing nucleotide triphosphate hydrolases"/>
    <property type="match status" value="3"/>
</dbReference>
<dbReference type="Pfam" id="PF13087">
    <property type="entry name" value="AAA_12"/>
    <property type="match status" value="1"/>
</dbReference>
<protein>
    <submittedName>
        <fullName evidence="9">AAA domain-containing protein</fullName>
    </submittedName>
</protein>
<evidence type="ECO:0000256" key="5">
    <source>
        <dbReference type="ARBA" id="ARBA00022840"/>
    </source>
</evidence>
<keyword evidence="5" id="KW-0067">ATP-binding</keyword>
<keyword evidence="10" id="KW-1185">Reference proteome</keyword>
<dbReference type="InterPro" id="IPR041679">
    <property type="entry name" value="DNA2/NAM7-like_C"/>
</dbReference>
<dbReference type="CDD" id="cd09126">
    <property type="entry name" value="PLDc_C_DEXD_like"/>
    <property type="match status" value="1"/>
</dbReference>
<dbReference type="PROSITE" id="PS50035">
    <property type="entry name" value="PLD"/>
    <property type="match status" value="1"/>
</dbReference>
<name>A0ABW1GKW0_9ACTN</name>
<feature type="coiled-coil region" evidence="6">
    <location>
        <begin position="407"/>
        <end position="434"/>
    </location>
</feature>
<evidence type="ECO:0000256" key="4">
    <source>
        <dbReference type="ARBA" id="ARBA00022806"/>
    </source>
</evidence>
<keyword evidence="2" id="KW-0547">Nucleotide-binding</keyword>
<dbReference type="Pfam" id="PF18974">
    <property type="entry name" value="DUF5710"/>
    <property type="match status" value="1"/>
</dbReference>
<dbReference type="InterPro" id="IPR041677">
    <property type="entry name" value="DNA2/NAM7_AAA_11"/>
</dbReference>
<evidence type="ECO:0000259" key="8">
    <source>
        <dbReference type="PROSITE" id="PS50035"/>
    </source>
</evidence>
<dbReference type="Proteomes" id="UP001596200">
    <property type="component" value="Unassembled WGS sequence"/>
</dbReference>
<evidence type="ECO:0000256" key="3">
    <source>
        <dbReference type="ARBA" id="ARBA00022801"/>
    </source>
</evidence>
<dbReference type="PANTHER" id="PTHR43788:SF8">
    <property type="entry name" value="DNA-BINDING PROTEIN SMUBP-2"/>
    <property type="match status" value="1"/>
</dbReference>
<dbReference type="SUPFAM" id="SSF52540">
    <property type="entry name" value="P-loop containing nucleoside triphosphate hydrolases"/>
    <property type="match status" value="1"/>
</dbReference>
<dbReference type="InterPro" id="IPR050534">
    <property type="entry name" value="Coronavir_polyprotein_1ab"/>
</dbReference>
<dbReference type="InterPro" id="IPR043764">
    <property type="entry name" value="DUF5710"/>
</dbReference>
<dbReference type="SUPFAM" id="SSF56024">
    <property type="entry name" value="Phospholipase D/nuclease"/>
    <property type="match status" value="1"/>
</dbReference>
<comment type="caution">
    <text evidence="9">The sequence shown here is derived from an EMBL/GenBank/DDBJ whole genome shotgun (WGS) entry which is preliminary data.</text>
</comment>
<evidence type="ECO:0000313" key="9">
    <source>
        <dbReference type="EMBL" id="MFC5913956.1"/>
    </source>
</evidence>
<feature type="coiled-coil region" evidence="6">
    <location>
        <begin position="345"/>
        <end position="379"/>
    </location>
</feature>
<evidence type="ECO:0000256" key="2">
    <source>
        <dbReference type="ARBA" id="ARBA00022741"/>
    </source>
</evidence>
<reference evidence="10" key="1">
    <citation type="journal article" date="2019" name="Int. J. Syst. Evol. Microbiol.">
        <title>The Global Catalogue of Microorganisms (GCM) 10K type strain sequencing project: providing services to taxonomists for standard genome sequencing and annotation.</title>
        <authorList>
            <consortium name="The Broad Institute Genomics Platform"/>
            <consortium name="The Broad Institute Genome Sequencing Center for Infectious Disease"/>
            <person name="Wu L."/>
            <person name="Ma J."/>
        </authorList>
    </citation>
    <scope>NUCLEOTIDE SEQUENCE [LARGE SCALE GENOMIC DNA]</scope>
    <source>
        <strain evidence="10">JCM 4147</strain>
    </source>
</reference>
<evidence type="ECO:0000313" key="10">
    <source>
        <dbReference type="Proteomes" id="UP001596200"/>
    </source>
</evidence>
<dbReference type="PANTHER" id="PTHR43788">
    <property type="entry name" value="DNA2/NAM7 HELICASE FAMILY MEMBER"/>
    <property type="match status" value="1"/>
</dbReference>
<dbReference type="InterPro" id="IPR025202">
    <property type="entry name" value="PLD-like_dom"/>
</dbReference>
<sequence length="1015" mass="111341">MDELLRAAHLEIAAELRSDGGNKAKASLSNGRKLSVSGPQREYEFSFKRWPEALNGLPLLVRLSRSQGPWTAAEATRLPDNRVRIVTEADLGDTPRRVQLRADDSQAWRVLAERLTSVGEADHPVRSTSAGWITGQGNPKVAREANPGRWVADWPSLRLNPRQRQAVEQALASEITFLWGPPGTGKTDVVAHIVEGCSRQGLNVLFLAPTKVAVDQALERICDLLSEEQGFDTGLVQRAGDIDVESLRERYGAYVDPEQVAARLSAHLQSRLTQLTSTLTTVRAGVALHERMRNLQEDLAAARKAYGAAGTARQNAGQALNEAQGAANALGLRITSIGTPSGFFADRKQAKLDAALIDLQKANQAAEEATATASAAEIAQNKAARGISRIGTDIADQTEKLKGVAPLSALTEETDILQRQIDEAEKELRRISDAVRANCRVLGATVSKAVQSRPLLERIDVVVIDEAGMINLPMAWYAAGLAGKRVVVAGDFRQLPAVNKAADDRGASDEDKAHARRWSATDAFRAAGLVTAAGTVRQDPRLVALGTQYRMREPICDLVNAVAYPDAPLRTGRDNESRIPFSPLVNAPVILIDTSGHCVPGPNHRTNPVHQAAVHELVRGLQYDGVLPPRKWENVLPGERATERLAVIAPYRDQVNGLKRTLVERLGADYDGLVDTVHRFQGSQRPVVILDTVAGAGDYPGRFYLETGLDSETCRLLNVALSRAQDHLVVIADVAFLRKKLPPRSEARTMLDHLETSAQSISVDQLIPIRSAAELAALPDEELTRPAFFPAEQVDRAVRWDIERARKSIDIYTFLLAVPRVKKWLPLLAEKAAAGVSVVIHTRSPEEQREDSVVERHSTLVHQLKSAGCTVEYRERMHEKVFIVDDTVLWHGSLNLLGNLGPTDLMMRLEDPESCTQARRVMDQARRESPVYRGTSGTRPTQGPGGTKKRNPDASEGVAVGAIVWGRLYLNVSYQEKDEAKRLVHAKFDGDNKLWYTDAEKAIPEERQGWLRPKS</sequence>
<feature type="region of interest" description="Disordered" evidence="7">
    <location>
        <begin position="923"/>
        <end position="954"/>
    </location>
</feature>
<dbReference type="Gene3D" id="3.30.870.10">
    <property type="entry name" value="Endonuclease Chain A"/>
    <property type="match status" value="1"/>
</dbReference>
<evidence type="ECO:0000256" key="1">
    <source>
        <dbReference type="ARBA" id="ARBA00007913"/>
    </source>
</evidence>
<dbReference type="InterPro" id="IPR001736">
    <property type="entry name" value="PLipase_D/transphosphatidylase"/>
</dbReference>
<dbReference type="RefSeq" id="WP_344507700.1">
    <property type="nucleotide sequence ID" value="NZ_BAAATU010000003.1"/>
</dbReference>
<evidence type="ECO:0000256" key="7">
    <source>
        <dbReference type="SAM" id="MobiDB-lite"/>
    </source>
</evidence>
<dbReference type="Pfam" id="PF13086">
    <property type="entry name" value="AAA_11"/>
    <property type="match status" value="1"/>
</dbReference>